<dbReference type="AlphaFoldDB" id="A0A0N4WYN0"/>
<dbReference type="EMBL" id="UZAF01019695">
    <property type="protein sequence ID" value="VDO62747.1"/>
    <property type="molecule type" value="Genomic_DNA"/>
</dbReference>
<organism evidence="3">
    <name type="scientific">Haemonchus placei</name>
    <name type="common">Barber's pole worm</name>
    <dbReference type="NCBI Taxonomy" id="6290"/>
    <lineage>
        <taxon>Eukaryota</taxon>
        <taxon>Metazoa</taxon>
        <taxon>Ecdysozoa</taxon>
        <taxon>Nematoda</taxon>
        <taxon>Chromadorea</taxon>
        <taxon>Rhabditida</taxon>
        <taxon>Rhabditina</taxon>
        <taxon>Rhabditomorpha</taxon>
        <taxon>Strongyloidea</taxon>
        <taxon>Trichostrongylidae</taxon>
        <taxon>Haemonchus</taxon>
    </lineage>
</organism>
<name>A0A0N4WYN0_HAEPC</name>
<evidence type="ECO:0000313" key="1">
    <source>
        <dbReference type="EMBL" id="VDO62747.1"/>
    </source>
</evidence>
<dbReference type="Proteomes" id="UP000268014">
    <property type="component" value="Unassembled WGS sequence"/>
</dbReference>
<proteinExistence type="predicted"/>
<evidence type="ECO:0000313" key="3">
    <source>
        <dbReference type="WBParaSite" id="HPLM_0001698801-mRNA-1"/>
    </source>
</evidence>
<sequence length="68" mass="7700">MKPVHTHGKDASGYLFVSVNSFHPLLDINHTFSLIFKGLYLLIQKISLLFPYPTDLELAQTVIQICVL</sequence>
<keyword evidence="2" id="KW-1185">Reference proteome</keyword>
<reference evidence="1 2" key="2">
    <citation type="submission" date="2018-11" db="EMBL/GenBank/DDBJ databases">
        <authorList>
            <consortium name="Pathogen Informatics"/>
        </authorList>
    </citation>
    <scope>NUCLEOTIDE SEQUENCE [LARGE SCALE GENOMIC DNA]</scope>
    <source>
        <strain evidence="1 2">MHpl1</strain>
    </source>
</reference>
<gene>
    <name evidence="1" type="ORF">HPLM_LOCUS16982</name>
</gene>
<protein>
    <submittedName>
        <fullName evidence="1 3">Uncharacterized protein</fullName>
    </submittedName>
</protein>
<dbReference type="WBParaSite" id="HPLM_0001698801-mRNA-1">
    <property type="protein sequence ID" value="HPLM_0001698801-mRNA-1"/>
    <property type="gene ID" value="HPLM_0001698801"/>
</dbReference>
<evidence type="ECO:0000313" key="2">
    <source>
        <dbReference type="Proteomes" id="UP000268014"/>
    </source>
</evidence>
<accession>A0A0N4WYN0</accession>
<reference evidence="3" key="1">
    <citation type="submission" date="2017-02" db="UniProtKB">
        <authorList>
            <consortium name="WormBaseParasite"/>
        </authorList>
    </citation>
    <scope>IDENTIFICATION</scope>
</reference>